<evidence type="ECO:0000313" key="1">
    <source>
        <dbReference type="EMBL" id="EJD75371.1"/>
    </source>
</evidence>
<protein>
    <submittedName>
        <fullName evidence="1">Uncharacterized protein</fullName>
    </submittedName>
</protein>
<organism evidence="1">
    <name type="scientific">Loa loa</name>
    <name type="common">Eye worm</name>
    <name type="synonym">Filaria loa</name>
    <dbReference type="NCBI Taxonomy" id="7209"/>
    <lineage>
        <taxon>Eukaryota</taxon>
        <taxon>Metazoa</taxon>
        <taxon>Ecdysozoa</taxon>
        <taxon>Nematoda</taxon>
        <taxon>Chromadorea</taxon>
        <taxon>Rhabditida</taxon>
        <taxon>Spirurina</taxon>
        <taxon>Spiruromorpha</taxon>
        <taxon>Filarioidea</taxon>
        <taxon>Onchocercidae</taxon>
        <taxon>Loa</taxon>
    </lineage>
</organism>
<dbReference type="GeneID" id="9951997"/>
<dbReference type="InParanoid" id="A0A1S0UIU2"/>
<proteinExistence type="predicted"/>
<dbReference type="AlphaFoldDB" id="A0A1S0UIU2"/>
<name>A0A1S0UIU2_LOALO</name>
<dbReference type="CTD" id="9951997"/>
<reference evidence="1" key="1">
    <citation type="submission" date="2012-04" db="EMBL/GenBank/DDBJ databases">
        <title>The Genome Sequence of Loa loa.</title>
        <authorList>
            <consortium name="The Broad Institute Genome Sequencing Platform"/>
            <consortium name="Broad Institute Genome Sequencing Center for Infectious Disease"/>
            <person name="Nutman T.B."/>
            <person name="Fink D.L."/>
            <person name="Russ C."/>
            <person name="Young S."/>
            <person name="Zeng Q."/>
            <person name="Gargeya S."/>
            <person name="Alvarado L."/>
            <person name="Berlin A."/>
            <person name="Chapman S.B."/>
            <person name="Chen Z."/>
            <person name="Freedman E."/>
            <person name="Gellesch M."/>
            <person name="Goldberg J."/>
            <person name="Griggs A."/>
            <person name="Gujja S."/>
            <person name="Heilman E.R."/>
            <person name="Heiman D."/>
            <person name="Howarth C."/>
            <person name="Mehta T."/>
            <person name="Neiman D."/>
            <person name="Pearson M."/>
            <person name="Roberts A."/>
            <person name="Saif S."/>
            <person name="Shea T."/>
            <person name="Shenoy N."/>
            <person name="Sisk P."/>
            <person name="Stolte C."/>
            <person name="Sykes S."/>
            <person name="White J."/>
            <person name="Yandava C."/>
            <person name="Haas B."/>
            <person name="Henn M.R."/>
            <person name="Nusbaum C."/>
            <person name="Birren B."/>
        </authorList>
    </citation>
    <scope>NUCLEOTIDE SEQUENCE [LARGE SCALE GENOMIC DNA]</scope>
</reference>
<sequence>MACEKDDIDNLNGMLTDIKGVKTEYVPFYLKTLKCNRYTTIEEIEEIIEMTNQTIDNDRING</sequence>
<accession>A0A1S0UIU2</accession>
<dbReference type="RefSeq" id="XP_003150061.2">
    <property type="nucleotide sequence ID" value="XM_003150013.2"/>
</dbReference>
<dbReference type="KEGG" id="loa:LOAG_17463"/>
<dbReference type="EMBL" id="JH712144">
    <property type="protein sequence ID" value="EJD75371.1"/>
    <property type="molecule type" value="Genomic_DNA"/>
</dbReference>
<gene>
    <name evidence="1" type="ORF">LOAG_17463</name>
</gene>